<proteinExistence type="predicted"/>
<dbReference type="AlphaFoldDB" id="A0A1C3PB02"/>
<dbReference type="GO" id="GO:0016020">
    <property type="term" value="C:membrane"/>
    <property type="evidence" value="ECO:0007669"/>
    <property type="project" value="TreeGrafter"/>
</dbReference>
<keyword evidence="3" id="KW-1185">Reference proteome</keyword>
<gene>
    <name evidence="2" type="ORF">FDG2_5120</name>
</gene>
<evidence type="ECO:0000313" key="3">
    <source>
        <dbReference type="Proteomes" id="UP000199013"/>
    </source>
</evidence>
<protein>
    <submittedName>
        <fullName evidence="2">Zinc/iron permease</fullName>
    </submittedName>
</protein>
<dbReference type="PANTHER" id="PTHR11040">
    <property type="entry name" value="ZINC/IRON TRANSPORTER"/>
    <property type="match status" value="1"/>
</dbReference>
<evidence type="ECO:0000313" key="2">
    <source>
        <dbReference type="EMBL" id="SBW26997.1"/>
    </source>
</evidence>
<feature type="transmembrane region" description="Helical" evidence="1">
    <location>
        <begin position="264"/>
        <end position="285"/>
    </location>
</feature>
<reference evidence="3" key="1">
    <citation type="submission" date="2016-02" db="EMBL/GenBank/DDBJ databases">
        <authorList>
            <person name="Wibberg D."/>
        </authorList>
    </citation>
    <scope>NUCLEOTIDE SEQUENCE [LARGE SCALE GENOMIC DNA]</scope>
</reference>
<feature type="transmembrane region" description="Helical" evidence="1">
    <location>
        <begin position="35"/>
        <end position="57"/>
    </location>
</feature>
<dbReference type="GO" id="GO:0005385">
    <property type="term" value="F:zinc ion transmembrane transporter activity"/>
    <property type="evidence" value="ECO:0007669"/>
    <property type="project" value="TreeGrafter"/>
</dbReference>
<keyword evidence="1" id="KW-0812">Transmembrane</keyword>
<evidence type="ECO:0000256" key="1">
    <source>
        <dbReference type="SAM" id="Phobius"/>
    </source>
</evidence>
<keyword evidence="1" id="KW-0472">Membrane</keyword>
<keyword evidence="1" id="KW-1133">Transmembrane helix</keyword>
<dbReference type="Proteomes" id="UP000199013">
    <property type="component" value="Unassembled WGS sequence"/>
</dbReference>
<feature type="transmembrane region" description="Helical" evidence="1">
    <location>
        <begin position="77"/>
        <end position="98"/>
    </location>
</feature>
<name>A0A1C3PB02_9ACTN</name>
<feature type="transmembrane region" description="Helical" evidence="1">
    <location>
        <begin position="204"/>
        <end position="226"/>
    </location>
</feature>
<organism evidence="2 3">
    <name type="scientific">Candidatus Protofrankia californiensis</name>
    <dbReference type="NCBI Taxonomy" id="1839754"/>
    <lineage>
        <taxon>Bacteria</taxon>
        <taxon>Bacillati</taxon>
        <taxon>Actinomycetota</taxon>
        <taxon>Actinomycetes</taxon>
        <taxon>Frankiales</taxon>
        <taxon>Frankiaceae</taxon>
        <taxon>Protofrankia</taxon>
    </lineage>
</organism>
<dbReference type="EMBL" id="FLUV01002149">
    <property type="protein sequence ID" value="SBW26997.1"/>
    <property type="molecule type" value="Genomic_DNA"/>
</dbReference>
<feature type="transmembrane region" description="Helical" evidence="1">
    <location>
        <begin position="232"/>
        <end position="257"/>
    </location>
</feature>
<sequence length="288" mass="29363">MGLGRTLLLGAIAGVTILLGLPVGRLRRPAPTLRALLNAAAVGVLLFLVWDVLSAAWEPIDGALTEVHTDHHGLGRAVFYGLLFNGGIAVGLLSLVVYERWMGRAAGGERRFGPGAMAAGELTARQVGLAAWSPAKRLSLLIAVGIGLHNFAEGLAIGQSAASGEVTLATLLVIGFGLHNATEGFGIVAPLAGDTDGIPVRPGWGFLLTMGLIGGGPTFIGTAVGHSFTSEALSVAFLTLAAGSILYVVIQLITVAARSRRMDLLAYGILLGLIAGFATDGIVTASGA</sequence>
<feature type="transmembrane region" description="Helical" evidence="1">
    <location>
        <begin position="6"/>
        <end position="23"/>
    </location>
</feature>
<accession>A0A1C3PB02</accession>
<dbReference type="PANTHER" id="PTHR11040:SF205">
    <property type="entry name" value="ZINC TRANSPORTER ZUPT"/>
    <property type="match status" value="1"/>
</dbReference>